<comment type="caution">
    <text evidence="1">The sequence shown here is derived from an EMBL/GenBank/DDBJ whole genome shotgun (WGS) entry which is preliminary data.</text>
</comment>
<reference evidence="1 2" key="1">
    <citation type="journal article" date="2024" name="Commun. Biol.">
        <title>Comparative genomic analysis of thermophilic fungi reveals convergent evolutionary adaptations and gene losses.</title>
        <authorList>
            <person name="Steindorff A.S."/>
            <person name="Aguilar-Pontes M.V."/>
            <person name="Robinson A.J."/>
            <person name="Andreopoulos B."/>
            <person name="LaButti K."/>
            <person name="Kuo A."/>
            <person name="Mondo S."/>
            <person name="Riley R."/>
            <person name="Otillar R."/>
            <person name="Haridas S."/>
            <person name="Lipzen A."/>
            <person name="Grimwood J."/>
            <person name="Schmutz J."/>
            <person name="Clum A."/>
            <person name="Reid I.D."/>
            <person name="Moisan M.C."/>
            <person name="Butler G."/>
            <person name="Nguyen T.T.M."/>
            <person name="Dewar K."/>
            <person name="Conant G."/>
            <person name="Drula E."/>
            <person name="Henrissat B."/>
            <person name="Hansel C."/>
            <person name="Singer S."/>
            <person name="Hutchinson M.I."/>
            <person name="de Vries R.P."/>
            <person name="Natvig D.O."/>
            <person name="Powell A.J."/>
            <person name="Tsang A."/>
            <person name="Grigoriev I.V."/>
        </authorList>
    </citation>
    <scope>NUCLEOTIDE SEQUENCE [LARGE SCALE GENOMIC DNA]</scope>
    <source>
        <strain evidence="1 2">CBS 494.80</strain>
    </source>
</reference>
<organism evidence="1 2">
    <name type="scientific">Oculimacula yallundae</name>
    <dbReference type="NCBI Taxonomy" id="86028"/>
    <lineage>
        <taxon>Eukaryota</taxon>
        <taxon>Fungi</taxon>
        <taxon>Dikarya</taxon>
        <taxon>Ascomycota</taxon>
        <taxon>Pezizomycotina</taxon>
        <taxon>Leotiomycetes</taxon>
        <taxon>Helotiales</taxon>
        <taxon>Ploettnerulaceae</taxon>
        <taxon>Oculimacula</taxon>
    </lineage>
</organism>
<keyword evidence="2" id="KW-1185">Reference proteome</keyword>
<dbReference type="EMBL" id="JAZHXI010000010">
    <property type="protein sequence ID" value="KAL2067076.1"/>
    <property type="molecule type" value="Genomic_DNA"/>
</dbReference>
<dbReference type="Proteomes" id="UP001595075">
    <property type="component" value="Unassembled WGS sequence"/>
</dbReference>
<gene>
    <name evidence="1" type="ORF">VTL71DRAFT_1500</name>
</gene>
<sequence>MPSYILMPFKGIDNLLLTL</sequence>
<accession>A0ABR4CAX3</accession>
<evidence type="ECO:0000313" key="2">
    <source>
        <dbReference type="Proteomes" id="UP001595075"/>
    </source>
</evidence>
<evidence type="ECO:0000313" key="1">
    <source>
        <dbReference type="EMBL" id="KAL2067076.1"/>
    </source>
</evidence>
<name>A0ABR4CAX3_9HELO</name>
<protein>
    <submittedName>
        <fullName evidence="1">Uncharacterized protein</fullName>
    </submittedName>
</protein>
<proteinExistence type="predicted"/>